<dbReference type="EMBL" id="RPHB01000007">
    <property type="protein sequence ID" value="MBW3469313.1"/>
    <property type="molecule type" value="Genomic_DNA"/>
</dbReference>
<evidence type="ECO:0000313" key="2">
    <source>
        <dbReference type="Proteomes" id="UP000727490"/>
    </source>
</evidence>
<proteinExistence type="predicted"/>
<accession>A0A951J1H1</accession>
<evidence type="ECO:0000313" key="1">
    <source>
        <dbReference type="EMBL" id="MBW3469313.1"/>
    </source>
</evidence>
<organism evidence="1 2">
    <name type="scientific">Arthrospiribacter ruber</name>
    <dbReference type="NCBI Taxonomy" id="2487934"/>
    <lineage>
        <taxon>Bacteria</taxon>
        <taxon>Pseudomonadati</taxon>
        <taxon>Bacteroidota</taxon>
        <taxon>Cytophagia</taxon>
        <taxon>Cytophagales</taxon>
        <taxon>Cyclobacteriaceae</taxon>
        <taxon>Arthrospiribacter</taxon>
    </lineage>
</organism>
<keyword evidence="2" id="KW-1185">Reference proteome</keyword>
<gene>
    <name evidence="1" type="ORF">EGN73_16055</name>
</gene>
<reference evidence="1 2" key="1">
    <citation type="journal article" date="2020" name="Syst. Appl. Microbiol.">
        <title>Arthrospiribacter ruber gen. nov., sp. nov., a novel bacterium isolated from Arthrospira cultures.</title>
        <authorList>
            <person name="Waleron M."/>
            <person name="Misztak A."/>
            <person name="Waleron M.M."/>
            <person name="Furmaniak M."/>
            <person name="Mrozik A."/>
            <person name="Waleron K."/>
        </authorList>
    </citation>
    <scope>NUCLEOTIDE SEQUENCE [LARGE SCALE GENOMIC DNA]</scope>
    <source>
        <strain evidence="1 2">DPMB0001</strain>
    </source>
</reference>
<dbReference type="AlphaFoldDB" id="A0A951J1H1"/>
<protein>
    <submittedName>
        <fullName evidence="1">Uncharacterized protein</fullName>
    </submittedName>
</protein>
<sequence length="234" mass="27821">MSVYRLIISFCICISHAVSGQNYDLVKEYKINDYDNYPGLNNGVVYPEKDPLLRDDPSYGEKSFQMAQLAYEGYDFVRKNIMYDVFRDELVILSSDQRMSIILNSDLVDQVSFSEGTVIVKKESNPGYRYHRNGFYRLVWDGEMKLLAKHRKSLQTFSSPSDYYRFFSKHTDYFVKKGDDWTLVENQNQLIRDLEVDKKAFKRYAKDLDLKFKRDKDNYLIELLRFSEKEIKEQ</sequence>
<name>A0A951J1H1_9BACT</name>
<comment type="caution">
    <text evidence="1">The sequence shown here is derived from an EMBL/GenBank/DDBJ whole genome shotgun (WGS) entry which is preliminary data.</text>
</comment>
<dbReference type="RefSeq" id="WP_219292131.1">
    <property type="nucleotide sequence ID" value="NZ_RPHB01000007.1"/>
</dbReference>
<dbReference type="Proteomes" id="UP000727490">
    <property type="component" value="Unassembled WGS sequence"/>
</dbReference>